<accession>A0ABR1MB71</accession>
<proteinExistence type="predicted"/>
<sequence length="236" mass="27515">MDFAGVVRTLDKFHKENLEKESAARSRHPQASEAVIELSTPGLLLANKQVAHEALDVLHKKELRIPRYAFMELYAKRNGSFMNIMCRPLLQKLRHVSFEWHVNSFTLGMMRVSWCGHSVPDRLAGPAVAAWRERNFLETLEFIFIYLPLPLNPESPDQPQRRAWQDCGDSIKLMAMVAGNVLGTDDDFVRERIEERFRVLEGNMKKLVSNHYKVLLDIRNRKFAFHSLKQPRWRCE</sequence>
<evidence type="ECO:0000313" key="1">
    <source>
        <dbReference type="EMBL" id="KAK7545123.1"/>
    </source>
</evidence>
<comment type="caution">
    <text evidence="1">The sequence shown here is derived from an EMBL/GenBank/DDBJ whole genome shotgun (WGS) entry which is preliminary data.</text>
</comment>
<dbReference type="GeneID" id="92030825"/>
<organism evidence="1 2">
    <name type="scientific">Phyllosticta citribraziliensis</name>
    <dbReference type="NCBI Taxonomy" id="989973"/>
    <lineage>
        <taxon>Eukaryota</taxon>
        <taxon>Fungi</taxon>
        <taxon>Dikarya</taxon>
        <taxon>Ascomycota</taxon>
        <taxon>Pezizomycotina</taxon>
        <taxon>Dothideomycetes</taxon>
        <taxon>Dothideomycetes incertae sedis</taxon>
        <taxon>Botryosphaeriales</taxon>
        <taxon>Phyllostictaceae</taxon>
        <taxon>Phyllosticta</taxon>
    </lineage>
</organism>
<evidence type="ECO:0000313" key="2">
    <source>
        <dbReference type="Proteomes" id="UP001360953"/>
    </source>
</evidence>
<protein>
    <submittedName>
        <fullName evidence="1">Uncharacterized protein</fullName>
    </submittedName>
</protein>
<keyword evidence="2" id="KW-1185">Reference proteome</keyword>
<reference evidence="1 2" key="1">
    <citation type="submission" date="2024-04" db="EMBL/GenBank/DDBJ databases">
        <title>Phyllosticta paracitricarpa is synonymous to the EU quarantine fungus P. citricarpa based on phylogenomic analyses.</title>
        <authorList>
            <consortium name="Lawrence Berkeley National Laboratory"/>
            <person name="Van ingen-buijs V.A."/>
            <person name="Van westerhoven A.C."/>
            <person name="Haridas S."/>
            <person name="Skiadas P."/>
            <person name="Martin F."/>
            <person name="Groenewald J.Z."/>
            <person name="Crous P.W."/>
            <person name="Seidl M.F."/>
        </authorList>
    </citation>
    <scope>NUCLEOTIDE SEQUENCE [LARGE SCALE GENOMIC DNA]</scope>
    <source>
        <strain evidence="1 2">CPC 17464</strain>
    </source>
</reference>
<dbReference type="EMBL" id="JBBPEH010000001">
    <property type="protein sequence ID" value="KAK7545123.1"/>
    <property type="molecule type" value="Genomic_DNA"/>
</dbReference>
<name>A0ABR1MB71_9PEZI</name>
<dbReference type="Proteomes" id="UP001360953">
    <property type="component" value="Unassembled WGS sequence"/>
</dbReference>
<dbReference type="RefSeq" id="XP_066660358.1">
    <property type="nucleotide sequence ID" value="XM_066797919.1"/>
</dbReference>
<gene>
    <name evidence="1" type="ORF">J3D65DRAFT_599697</name>
</gene>